<reference evidence="1" key="2">
    <citation type="submission" date="2023-05" db="EMBL/GenBank/DDBJ databases">
        <authorList>
            <consortium name="Lawrence Berkeley National Laboratory"/>
            <person name="Steindorff A."/>
            <person name="Hensen N."/>
            <person name="Bonometti L."/>
            <person name="Westerberg I."/>
            <person name="Brannstrom I.O."/>
            <person name="Guillou S."/>
            <person name="Cros-Aarteil S."/>
            <person name="Calhoun S."/>
            <person name="Haridas S."/>
            <person name="Kuo A."/>
            <person name="Mondo S."/>
            <person name="Pangilinan J."/>
            <person name="Riley R."/>
            <person name="Labutti K."/>
            <person name="Andreopoulos B."/>
            <person name="Lipzen A."/>
            <person name="Chen C."/>
            <person name="Yanf M."/>
            <person name="Daum C."/>
            <person name="Ng V."/>
            <person name="Clum A."/>
            <person name="Ohm R."/>
            <person name="Martin F."/>
            <person name="Silar P."/>
            <person name="Natvig D."/>
            <person name="Lalanne C."/>
            <person name="Gautier V."/>
            <person name="Ament-Velasquez S.L."/>
            <person name="Kruys A."/>
            <person name="Hutchinson M.I."/>
            <person name="Powell A.J."/>
            <person name="Barry K."/>
            <person name="Miller A.N."/>
            <person name="Grigoriev I.V."/>
            <person name="Debuchy R."/>
            <person name="Gladieux P."/>
            <person name="Thoren M.H."/>
            <person name="Johannesson H."/>
        </authorList>
    </citation>
    <scope>NUCLEOTIDE SEQUENCE</scope>
    <source>
        <strain evidence="1">CBS 538.74</strain>
    </source>
</reference>
<evidence type="ECO:0000313" key="1">
    <source>
        <dbReference type="EMBL" id="KAK4151476.1"/>
    </source>
</evidence>
<dbReference type="Proteomes" id="UP001302745">
    <property type="component" value="Unassembled WGS sequence"/>
</dbReference>
<name>A0AAN6ZWK8_9PEZI</name>
<proteinExistence type="predicted"/>
<accession>A0AAN6ZWK8</accession>
<organism evidence="1 2">
    <name type="scientific">Chaetomidium leptoderma</name>
    <dbReference type="NCBI Taxonomy" id="669021"/>
    <lineage>
        <taxon>Eukaryota</taxon>
        <taxon>Fungi</taxon>
        <taxon>Dikarya</taxon>
        <taxon>Ascomycota</taxon>
        <taxon>Pezizomycotina</taxon>
        <taxon>Sordariomycetes</taxon>
        <taxon>Sordariomycetidae</taxon>
        <taxon>Sordariales</taxon>
        <taxon>Chaetomiaceae</taxon>
        <taxon>Chaetomidium</taxon>
    </lineage>
</organism>
<dbReference type="Gene3D" id="2.40.160.20">
    <property type="match status" value="1"/>
</dbReference>
<dbReference type="EMBL" id="MU857014">
    <property type="protein sequence ID" value="KAK4151476.1"/>
    <property type="molecule type" value="Genomic_DNA"/>
</dbReference>
<keyword evidence="2" id="KW-1185">Reference proteome</keyword>
<comment type="caution">
    <text evidence="1">The sequence shown here is derived from an EMBL/GenBank/DDBJ whole genome shotgun (WGS) entry which is preliminary data.</text>
</comment>
<evidence type="ECO:0000313" key="2">
    <source>
        <dbReference type="Proteomes" id="UP001302745"/>
    </source>
</evidence>
<gene>
    <name evidence="1" type="ORF">C8A00DRAFT_45326</name>
</gene>
<sequence length="164" mass="17305">MADFPKLIPAFTIRVAINPPASLTPTLTFVPFAPEGGSIVSEPGYAVKLDAAIEHGADYIKLARDGQHVRLDVQSMARDTATGALLRMSYTGKIATTGAAGQVLRDEEGAGTTAFGEAFSVVEFEAGSKELAVLEEKVYVGSGRFIIEPGKPTIVEYKVSEVSA</sequence>
<dbReference type="Pfam" id="PF11578">
    <property type="entry name" value="DUF3237"/>
    <property type="match status" value="1"/>
</dbReference>
<reference evidence="1" key="1">
    <citation type="journal article" date="2023" name="Mol. Phylogenet. Evol.">
        <title>Genome-scale phylogeny and comparative genomics of the fungal order Sordariales.</title>
        <authorList>
            <person name="Hensen N."/>
            <person name="Bonometti L."/>
            <person name="Westerberg I."/>
            <person name="Brannstrom I.O."/>
            <person name="Guillou S."/>
            <person name="Cros-Aarteil S."/>
            <person name="Calhoun S."/>
            <person name="Haridas S."/>
            <person name="Kuo A."/>
            <person name="Mondo S."/>
            <person name="Pangilinan J."/>
            <person name="Riley R."/>
            <person name="LaButti K."/>
            <person name="Andreopoulos B."/>
            <person name="Lipzen A."/>
            <person name="Chen C."/>
            <person name="Yan M."/>
            <person name="Daum C."/>
            <person name="Ng V."/>
            <person name="Clum A."/>
            <person name="Steindorff A."/>
            <person name="Ohm R.A."/>
            <person name="Martin F."/>
            <person name="Silar P."/>
            <person name="Natvig D.O."/>
            <person name="Lalanne C."/>
            <person name="Gautier V."/>
            <person name="Ament-Velasquez S.L."/>
            <person name="Kruys A."/>
            <person name="Hutchinson M.I."/>
            <person name="Powell A.J."/>
            <person name="Barry K."/>
            <person name="Miller A.N."/>
            <person name="Grigoriev I.V."/>
            <person name="Debuchy R."/>
            <person name="Gladieux P."/>
            <person name="Hiltunen Thoren M."/>
            <person name="Johannesson H."/>
        </authorList>
    </citation>
    <scope>NUCLEOTIDE SEQUENCE</scope>
    <source>
        <strain evidence="1">CBS 538.74</strain>
    </source>
</reference>
<dbReference type="AlphaFoldDB" id="A0AAN6ZWK8"/>
<protein>
    <submittedName>
        <fullName evidence="1">Uncharacterized protein</fullName>
    </submittedName>
</protein>